<accession>A0A2K3K0W8</accession>
<organism evidence="1 2">
    <name type="scientific">Trifolium pratense</name>
    <name type="common">Red clover</name>
    <dbReference type="NCBI Taxonomy" id="57577"/>
    <lineage>
        <taxon>Eukaryota</taxon>
        <taxon>Viridiplantae</taxon>
        <taxon>Streptophyta</taxon>
        <taxon>Embryophyta</taxon>
        <taxon>Tracheophyta</taxon>
        <taxon>Spermatophyta</taxon>
        <taxon>Magnoliopsida</taxon>
        <taxon>eudicotyledons</taxon>
        <taxon>Gunneridae</taxon>
        <taxon>Pentapetalae</taxon>
        <taxon>rosids</taxon>
        <taxon>fabids</taxon>
        <taxon>Fabales</taxon>
        <taxon>Fabaceae</taxon>
        <taxon>Papilionoideae</taxon>
        <taxon>50 kb inversion clade</taxon>
        <taxon>NPAAA clade</taxon>
        <taxon>Hologalegina</taxon>
        <taxon>IRL clade</taxon>
        <taxon>Trifolieae</taxon>
        <taxon>Trifolium</taxon>
    </lineage>
</organism>
<proteinExistence type="predicted"/>
<reference evidence="1 2" key="2">
    <citation type="journal article" date="2017" name="Front. Plant Sci.">
        <title>Gene Classification and Mining of Molecular Markers Useful in Red Clover (Trifolium pratense) Breeding.</title>
        <authorList>
            <person name="Istvanek J."/>
            <person name="Dluhosova J."/>
            <person name="Dluhos P."/>
            <person name="Patkova L."/>
            <person name="Nedelnik J."/>
            <person name="Repkova J."/>
        </authorList>
    </citation>
    <scope>NUCLEOTIDE SEQUENCE [LARGE SCALE GENOMIC DNA]</scope>
    <source>
        <strain evidence="2">cv. Tatra</strain>
        <tissue evidence="1">Young leaves</tissue>
    </source>
</reference>
<dbReference type="Proteomes" id="UP000236291">
    <property type="component" value="Unassembled WGS sequence"/>
</dbReference>
<evidence type="ECO:0000313" key="2">
    <source>
        <dbReference type="Proteomes" id="UP000236291"/>
    </source>
</evidence>
<dbReference type="Gramene" id="Tp57577_TGAC_v2_mRNA281">
    <property type="protein sequence ID" value="Tp57577_TGAC_v2_mRNA281"/>
    <property type="gene ID" value="Tp57577_TGAC_v2_gene280"/>
</dbReference>
<gene>
    <name evidence="1" type="ORF">L195_g051660</name>
</gene>
<dbReference type="AlphaFoldDB" id="A0A2K3K0W8"/>
<protein>
    <submittedName>
        <fullName evidence="1">Uncharacterized protein</fullName>
    </submittedName>
</protein>
<name>A0A2K3K0W8_TRIPR</name>
<comment type="caution">
    <text evidence="1">The sequence shown here is derived from an EMBL/GenBank/DDBJ whole genome shotgun (WGS) entry which is preliminary data.</text>
</comment>
<reference evidence="1 2" key="1">
    <citation type="journal article" date="2014" name="Am. J. Bot.">
        <title>Genome assembly and annotation for red clover (Trifolium pratense; Fabaceae).</title>
        <authorList>
            <person name="Istvanek J."/>
            <person name="Jaros M."/>
            <person name="Krenek A."/>
            <person name="Repkova J."/>
        </authorList>
    </citation>
    <scope>NUCLEOTIDE SEQUENCE [LARGE SCALE GENOMIC DNA]</scope>
    <source>
        <strain evidence="2">cv. Tatra</strain>
        <tissue evidence="1">Young leaves</tissue>
    </source>
</reference>
<sequence length="92" mass="9932">MRILRRTKPSKRLVLRQLLPMKDFNKATTFPSAGATLSTTTSVFTAASLASLVITASSSPAMWMSALIGRSNGGGESEVRWRGGGNWLLKHP</sequence>
<evidence type="ECO:0000313" key="1">
    <source>
        <dbReference type="EMBL" id="PNX59914.1"/>
    </source>
</evidence>
<dbReference type="EMBL" id="ASHM01081664">
    <property type="protein sequence ID" value="PNX59914.1"/>
    <property type="molecule type" value="Genomic_DNA"/>
</dbReference>